<dbReference type="Proteomes" id="UP000053820">
    <property type="component" value="Unassembled WGS sequence"/>
</dbReference>
<keyword evidence="2" id="KW-1185">Reference proteome</keyword>
<proteinExistence type="predicted"/>
<dbReference type="HOGENOM" id="CLU_194740_0_0_1"/>
<evidence type="ECO:0000313" key="1">
    <source>
        <dbReference type="EMBL" id="KIJ61302.1"/>
    </source>
</evidence>
<dbReference type="AlphaFoldDB" id="A0A0C9WC09"/>
<accession>A0A0C9WC09</accession>
<sequence length="57" mass="6595">VVKELSCSQPPPRMPVELQESVSPSTWENRVRVIIRVASQYSRPTFERAYLIVGMLY</sequence>
<reference evidence="1 2" key="1">
    <citation type="submission" date="2014-04" db="EMBL/GenBank/DDBJ databases">
        <title>Evolutionary Origins and Diversification of the Mycorrhizal Mutualists.</title>
        <authorList>
            <consortium name="DOE Joint Genome Institute"/>
            <consortium name="Mycorrhizal Genomics Consortium"/>
            <person name="Kohler A."/>
            <person name="Kuo A."/>
            <person name="Nagy L.G."/>
            <person name="Floudas D."/>
            <person name="Copeland A."/>
            <person name="Barry K.W."/>
            <person name="Cichocki N."/>
            <person name="Veneault-Fourrey C."/>
            <person name="LaButti K."/>
            <person name="Lindquist E.A."/>
            <person name="Lipzen A."/>
            <person name="Lundell T."/>
            <person name="Morin E."/>
            <person name="Murat C."/>
            <person name="Riley R."/>
            <person name="Ohm R."/>
            <person name="Sun H."/>
            <person name="Tunlid A."/>
            <person name="Henrissat B."/>
            <person name="Grigoriev I.V."/>
            <person name="Hibbett D.S."/>
            <person name="Martin F."/>
        </authorList>
    </citation>
    <scope>NUCLEOTIDE SEQUENCE [LARGE SCALE GENOMIC DNA]</scope>
    <source>
        <strain evidence="1 2">MD-312</strain>
    </source>
</reference>
<dbReference type="OrthoDB" id="2504001at2759"/>
<dbReference type="EMBL" id="KN839863">
    <property type="protein sequence ID" value="KIJ61302.1"/>
    <property type="molecule type" value="Genomic_DNA"/>
</dbReference>
<organism evidence="1 2">
    <name type="scientific">Hydnomerulius pinastri MD-312</name>
    <dbReference type="NCBI Taxonomy" id="994086"/>
    <lineage>
        <taxon>Eukaryota</taxon>
        <taxon>Fungi</taxon>
        <taxon>Dikarya</taxon>
        <taxon>Basidiomycota</taxon>
        <taxon>Agaricomycotina</taxon>
        <taxon>Agaricomycetes</taxon>
        <taxon>Agaricomycetidae</taxon>
        <taxon>Boletales</taxon>
        <taxon>Boletales incertae sedis</taxon>
        <taxon>Leucogyrophana</taxon>
    </lineage>
</organism>
<evidence type="ECO:0000313" key="2">
    <source>
        <dbReference type="Proteomes" id="UP000053820"/>
    </source>
</evidence>
<gene>
    <name evidence="1" type="ORF">HYDPIDRAFT_51534</name>
</gene>
<feature type="non-terminal residue" evidence="1">
    <location>
        <position position="57"/>
    </location>
</feature>
<name>A0A0C9WC09_9AGAM</name>
<feature type="non-terminal residue" evidence="1">
    <location>
        <position position="1"/>
    </location>
</feature>
<protein>
    <submittedName>
        <fullName evidence="1">Uncharacterized protein</fullName>
    </submittedName>
</protein>